<dbReference type="SUPFAM" id="SSF53137">
    <property type="entry name" value="Translational machinery components"/>
    <property type="match status" value="1"/>
</dbReference>
<dbReference type="Proteomes" id="UP000199682">
    <property type="component" value="Unassembled WGS sequence"/>
</dbReference>
<accession>A0A1G8UAH0</accession>
<dbReference type="EMBL" id="FNET01000002">
    <property type="protein sequence ID" value="SDJ50741.1"/>
    <property type="molecule type" value="Genomic_DNA"/>
</dbReference>
<organism evidence="1 2">
    <name type="scientific">Lentzea albidocapillata subsp. violacea</name>
    <dbReference type="NCBI Taxonomy" id="128104"/>
    <lineage>
        <taxon>Bacteria</taxon>
        <taxon>Bacillati</taxon>
        <taxon>Actinomycetota</taxon>
        <taxon>Actinomycetes</taxon>
        <taxon>Pseudonocardiales</taxon>
        <taxon>Pseudonocardiaceae</taxon>
        <taxon>Lentzea</taxon>
    </lineage>
</organism>
<gene>
    <name evidence="1" type="ORF">SAMN04488074_102238</name>
</gene>
<sequence length="365" mass="38869">MDMSKLRDVATAPGPFASVYLDASHDTEDAAKIADLRWRGLRDQLADQGAPEKTLAALDRAVAAAEPPAGKAGRVLIASGASVLVDQTLPVPPPADVTRYSSLPDLLPLASYLPPPVPHVVVVADSSGADLHSFDGQVELVQSVRGRQHPLHKAGGGGWSHRRMQQRVEDTVKHNAKQVADEVERLVDEVRAELVVLGGEVQARSAVRSELGLDDDLVVEVEGTGLAEGTDDDEFGNAVRALVAQRQQRRDADVVERFRAELGRDGLAVQGVERVAEALREANVDTLVVNPDVLADQLVWTSDRPDQVGADEAGVREFADEPAGVERNRADEAFTRAAAVTGANVVAGDGIEVLQGVGAILRHRP</sequence>
<dbReference type="InterPro" id="IPR042226">
    <property type="entry name" value="eFR1_2_sf"/>
</dbReference>
<evidence type="ECO:0000313" key="1">
    <source>
        <dbReference type="EMBL" id="SDJ50741.1"/>
    </source>
</evidence>
<evidence type="ECO:0000313" key="2">
    <source>
        <dbReference type="Proteomes" id="UP000199682"/>
    </source>
</evidence>
<dbReference type="AlphaFoldDB" id="A0A1G8UAH0"/>
<reference evidence="2" key="1">
    <citation type="submission" date="2016-10" db="EMBL/GenBank/DDBJ databases">
        <authorList>
            <person name="Varghese N."/>
            <person name="Submissions S."/>
        </authorList>
    </citation>
    <scope>NUCLEOTIDE SEQUENCE [LARGE SCALE GENOMIC DNA]</scope>
    <source>
        <strain evidence="2">DSM 44796</strain>
    </source>
</reference>
<dbReference type="Pfam" id="PF18844">
    <property type="entry name" value="baeRF_family2"/>
    <property type="match status" value="1"/>
</dbReference>
<name>A0A1G8UAH0_9PSEU</name>
<dbReference type="InterPro" id="IPR040701">
    <property type="entry name" value="Bact_RF_family2"/>
</dbReference>
<proteinExistence type="predicted"/>
<dbReference type="Gene3D" id="3.30.1330.30">
    <property type="match status" value="1"/>
</dbReference>
<protein>
    <submittedName>
        <fullName evidence="1">Peptide chain release factor 1 (ERF1)</fullName>
    </submittedName>
</protein>
<dbReference type="SUPFAM" id="SSF55315">
    <property type="entry name" value="L30e-like"/>
    <property type="match status" value="1"/>
</dbReference>
<dbReference type="Gene3D" id="3.30.420.60">
    <property type="entry name" value="eRF1 domain 2"/>
    <property type="match status" value="1"/>
</dbReference>
<dbReference type="InterPro" id="IPR029064">
    <property type="entry name" value="Ribosomal_eL30-like_sf"/>
</dbReference>